<evidence type="ECO:0000313" key="3">
    <source>
        <dbReference type="EMBL" id="AIN88996.1"/>
    </source>
</evidence>
<dbReference type="Proteomes" id="UP000029248">
    <property type="component" value="Chromosome 2"/>
</dbReference>
<feature type="domain" description="FAD dependent oxidoreductase" evidence="2">
    <location>
        <begin position="10"/>
        <end position="57"/>
    </location>
</feature>
<reference evidence="3 4" key="2">
    <citation type="submission" date="2014-09" db="EMBL/GenBank/DDBJ databases">
        <title>Genome announcement of three Brucella strains isolated from bovine in Zimbabwe.</title>
        <authorList>
            <person name="Ledwaba M.M.B."/>
            <person name="Mafofo J.J."/>
            <person name="van Heerden H.H."/>
        </authorList>
    </citation>
    <scope>NUCLEOTIDE SEQUENCE [LARGE SCALE GENOMIC DNA]</scope>
    <source>
        <strain evidence="3 4">ZW046</strain>
    </source>
</reference>
<proteinExistence type="predicted"/>
<evidence type="ECO:0000259" key="2">
    <source>
        <dbReference type="Pfam" id="PF01266"/>
    </source>
</evidence>
<dbReference type="SUPFAM" id="SSF51905">
    <property type="entry name" value="FAD/NAD(P)-binding domain"/>
    <property type="match status" value="1"/>
</dbReference>
<dbReference type="InterPro" id="IPR036188">
    <property type="entry name" value="FAD/NAD-bd_sf"/>
</dbReference>
<organism evidence="3 4">
    <name type="scientific">Brucella suis</name>
    <dbReference type="NCBI Taxonomy" id="29461"/>
    <lineage>
        <taxon>Bacteria</taxon>
        <taxon>Pseudomonadati</taxon>
        <taxon>Pseudomonadota</taxon>
        <taxon>Alphaproteobacteria</taxon>
        <taxon>Hyphomicrobiales</taxon>
        <taxon>Brucellaceae</taxon>
        <taxon>Brucella/Ochrobactrum group</taxon>
        <taxon>Brucella</taxon>
    </lineage>
</organism>
<dbReference type="AlphaFoldDB" id="A0AAU8R3D6"/>
<dbReference type="GO" id="GO:0016491">
    <property type="term" value="F:oxidoreductase activity"/>
    <property type="evidence" value="ECO:0007669"/>
    <property type="project" value="UniProtKB-KW"/>
</dbReference>
<dbReference type="Gene3D" id="3.50.50.60">
    <property type="entry name" value="FAD/NAD(P)-binding domain"/>
    <property type="match status" value="1"/>
</dbReference>
<gene>
    <name evidence="3" type="ORF">IY72_14195</name>
</gene>
<dbReference type="InterPro" id="IPR006076">
    <property type="entry name" value="FAD-dep_OxRdtase"/>
</dbReference>
<dbReference type="EMBL" id="CP009097">
    <property type="protein sequence ID" value="AIN88996.1"/>
    <property type="molecule type" value="Genomic_DNA"/>
</dbReference>
<reference evidence="3 4" key="1">
    <citation type="submission" date="2014-07" db="EMBL/GenBank/DDBJ databases">
        <authorList>
            <person name="Ledwaba M.B."/>
            <person name="Mafofo J."/>
            <person name="van Heerden H."/>
        </authorList>
    </citation>
    <scope>NUCLEOTIDE SEQUENCE [LARGE SCALE GENOMIC DNA]</scope>
    <source>
        <strain evidence="3 4">ZW046</strain>
    </source>
</reference>
<dbReference type="KEGG" id="bsg:IY72_14195"/>
<protein>
    <recommendedName>
        <fullName evidence="2">FAD dependent oxidoreductase domain-containing protein</fullName>
    </recommendedName>
</protein>
<evidence type="ECO:0000256" key="1">
    <source>
        <dbReference type="ARBA" id="ARBA00023002"/>
    </source>
</evidence>
<evidence type="ECO:0000313" key="4">
    <source>
        <dbReference type="Proteomes" id="UP000029248"/>
    </source>
</evidence>
<dbReference type="Pfam" id="PF01266">
    <property type="entry name" value="DAO"/>
    <property type="match status" value="1"/>
</dbReference>
<sequence>MKSDPQGQQDIVIIGGGIVGVATAALLAEAGREVLVIDRTGICEETSSGNAAALAFSDILPLASKGVMRKVPGWLLDPLGPFTIRPTYFPKMLPRLYRFWRPARPMPWPERPLRKRPSCALRKTRCSR</sequence>
<name>A0AAU8R3D6_BRUSS</name>
<keyword evidence="1" id="KW-0560">Oxidoreductase</keyword>
<accession>A0AAU8R3D6</accession>